<protein>
    <recommendedName>
        <fullName evidence="4">LPXTG cell wall anchor domain-containing protein</fullName>
    </recommendedName>
</protein>
<evidence type="ECO:0008006" key="4">
    <source>
        <dbReference type="Google" id="ProtNLM"/>
    </source>
</evidence>
<evidence type="ECO:0000313" key="3">
    <source>
        <dbReference type="Proteomes" id="UP001500141"/>
    </source>
</evidence>
<keyword evidence="1" id="KW-0472">Membrane</keyword>
<comment type="caution">
    <text evidence="2">The sequence shown here is derived from an EMBL/GenBank/DDBJ whole genome shotgun (WGS) entry which is preliminary data.</text>
</comment>
<feature type="transmembrane region" description="Helical" evidence="1">
    <location>
        <begin position="9"/>
        <end position="26"/>
    </location>
</feature>
<accession>A0ABP8ZLB8</accession>
<dbReference type="Proteomes" id="UP001500141">
    <property type="component" value="Unassembled WGS sequence"/>
</dbReference>
<name>A0ABP8ZLB8_9FLAO</name>
<keyword evidence="1" id="KW-0812">Transmembrane</keyword>
<dbReference type="EMBL" id="BAABIP010000007">
    <property type="protein sequence ID" value="GAA4759129.1"/>
    <property type="molecule type" value="Genomic_DNA"/>
</dbReference>
<dbReference type="RefSeq" id="WP_264544386.1">
    <property type="nucleotide sequence ID" value="NZ_BAABIP010000007.1"/>
</dbReference>
<gene>
    <name evidence="2" type="ORF">GCM10023230_04210</name>
</gene>
<evidence type="ECO:0000256" key="1">
    <source>
        <dbReference type="SAM" id="Phobius"/>
    </source>
</evidence>
<feature type="transmembrane region" description="Helical" evidence="1">
    <location>
        <begin position="32"/>
        <end position="49"/>
    </location>
</feature>
<keyword evidence="1" id="KW-1133">Transmembrane helix</keyword>
<organism evidence="2 3">
    <name type="scientific">Flavobacterium hankyongi</name>
    <dbReference type="NCBI Taxonomy" id="1176532"/>
    <lineage>
        <taxon>Bacteria</taxon>
        <taxon>Pseudomonadati</taxon>
        <taxon>Bacteroidota</taxon>
        <taxon>Flavobacteriia</taxon>
        <taxon>Flavobacteriales</taxon>
        <taxon>Flavobacteriaceae</taxon>
        <taxon>Flavobacterium</taxon>
    </lineage>
</organism>
<sequence length="64" mass="7658">MNYLKYTQYAYLVAAAFFIYDGISKFNSNRNQAYLSLLFALMAVGMFFFRKKFAKKFEDRNKNQ</sequence>
<keyword evidence="3" id="KW-1185">Reference proteome</keyword>
<reference evidence="3" key="1">
    <citation type="journal article" date="2019" name="Int. J. Syst. Evol. Microbiol.">
        <title>The Global Catalogue of Microorganisms (GCM) 10K type strain sequencing project: providing services to taxonomists for standard genome sequencing and annotation.</title>
        <authorList>
            <consortium name="The Broad Institute Genomics Platform"/>
            <consortium name="The Broad Institute Genome Sequencing Center for Infectious Disease"/>
            <person name="Wu L."/>
            <person name="Ma J."/>
        </authorList>
    </citation>
    <scope>NUCLEOTIDE SEQUENCE [LARGE SCALE GENOMIC DNA]</scope>
    <source>
        <strain evidence="3">JCM 18198</strain>
    </source>
</reference>
<evidence type="ECO:0000313" key="2">
    <source>
        <dbReference type="EMBL" id="GAA4759129.1"/>
    </source>
</evidence>
<proteinExistence type="predicted"/>